<sequence>MPYTKQINDLEVEISVLEDKLNDLRIKQAEVEEKESIFIIETGLCDAGKPYLVCEQLPTWYDLSDIDSEIEDAIETNKANGFKEWSFRLANKAETEYGLSEEDGWFGL</sequence>
<protein>
    <submittedName>
        <fullName evidence="2">Uncharacterized protein</fullName>
    </submittedName>
</protein>
<organism evidence="2 3">
    <name type="scientific">Bacillus phage Flapjack</name>
    <dbReference type="NCBI Taxonomy" id="1983465"/>
    <lineage>
        <taxon>Viruses</taxon>
        <taxon>Duplodnaviria</taxon>
        <taxon>Heunggongvirae</taxon>
        <taxon>Uroviricota</taxon>
        <taxon>Caudoviricetes</taxon>
        <taxon>Herelleviridae</taxon>
        <taxon>Bastillevirinae</taxon>
        <taxon>Bequatrovirus</taxon>
        <taxon>Bequatrovirus spock</taxon>
    </lineage>
</organism>
<evidence type="ECO:0000313" key="3">
    <source>
        <dbReference type="Proteomes" id="UP000222741"/>
    </source>
</evidence>
<name>A0A1X9SG63_9CAUD</name>
<accession>A0A1X9SG63</accession>
<reference evidence="3" key="1">
    <citation type="submission" date="2017-04" db="EMBL/GenBank/DDBJ databases">
        <authorList>
            <person name="Abille Z."/>
            <person name="Afsharjavan R."/>
            <person name="Alms C.E."/>
            <person name="Anil A."/>
            <person name="Azuma E.A."/>
            <person name="Boateng D."/>
            <person name="Bowden K.V."/>
            <person name="Bui Q."/>
            <person name="Callaghan K.D."/>
            <person name="Canova P.N."/>
            <person name="Carter A.-G.V."/>
            <person name="Carty B."/>
            <person name="Choudhary A."/>
            <person name="Chugh K."/>
            <person name="Clark C.B."/>
            <person name="Clark J."/>
            <person name="Cortez R."/>
            <person name="Dalwadi R.M."/>
            <person name="Daou G."/>
            <person name="Das M."/>
            <person name="Dasari S."/>
            <person name="Davis E.H."/>
            <person name="Defreitas N."/>
            <person name="Demirji J."/>
            <person name="Endres C."/>
            <person name="Fakhar S."/>
            <person name="Feeley N."/>
            <person name="Flores D.C."/>
            <person name="Fowler A.R."/>
            <person name="George T."/>
            <person name="Greis H.L."/>
            <person name="Groleau D.L."/>
            <person name="Gulati J.K."/>
            <person name="Guzman W."/>
            <person name="Hallworth A.N."/>
            <person name="Hariri A."/>
            <person name="Haya V.N."/>
            <person name="Hoffman A.K."/>
            <person name="Horne B."/>
            <person name="Howard T."/>
            <person name="Iglesia A.J."/>
            <person name="Ijezie O.D."/>
            <person name="Incognito N.A."/>
            <person name="Inen J.A."/>
            <person name="Jaiswal A."/>
            <person name="Jezek R.A."/>
            <person name="Kawa A.C."/>
            <person name="Khan F."/>
            <person name="Khin A.C."/>
            <person name="Knapo J."/>
            <person name="Kong A.S."/>
            <person name="Le B.Q."/>
            <person name="Le Q.M."/>
            <person name="Le T.-H.M."/>
            <person name="Lee M."/>
            <person name="Lockwood J.L."/>
            <person name="Loto-Rojas G.S."/>
            <person name="Mantzavinos A."/>
            <person name="Martinez D.R."/>
            <person name="Meadows A.R."/>
            <person name="Mehr S."/>
            <person name="Mellon M.N."/>
            <person name="Memon S."/>
            <person name="Miller B."/>
            <person name="Min S."/>
            <person name="Mitchell L.M."/>
            <person name="Mohamed I.R."/>
            <person name="Mohammed F.O."/>
            <person name="More S."/>
            <person name="Muntaha S."/>
            <person name="Nadeem I."/>
            <person name="Ndjeumen-Njinguet A.S."/>
            <person name="Ng P."/>
            <person name="Ngu V.E."/>
            <person name="Nguyen B.N."/>
            <person name="OHern C.T."/>
            <person name="Oboh U.S."/>
            <person name="Pagano C.W."/>
            <person name="Panakal P.R."/>
            <person name="Park D.A."/>
            <person name="Parsana D."/>
            <person name="Patel P."/>
            <person name="Patel V.S."/>
            <person name="Patwardhan V.M."/>
            <person name="Pawar S.D."/>
            <person name="Payne V.R."/>
            <person name="Petricel I.M."/>
            <person name="Phillips C."/>
            <person name="Puglisi K.M."/>
            <person name="Ramaprasad G."/>
            <person name="Raza A.S."/>
            <person name="Rivera-Oven A.G."/>
            <person name="Robins E."/>
            <person name="Roeun D.C."/>
            <person name="Rostovtseva N."/>
            <person name="Sadat M."/>
            <person name="Seas A."/>
            <person name="So E.J."/>
            <person name="Sogbesan C."/>
            <person name="Strumsky L.A."/>
            <person name="Sun J.L."/>
            <person name="Sutherland H.J."/>
            <person name="Tchakounte I."/>
            <person name="Tewell J.R."/>
            <person name="Thapa D.J."/>
            <person name="Tkach Y."/>
            <person name="Tran C.D."/>
            <person name="Tran V."/>
            <person name="Vithayathil T."/>
            <person name="Vivekanandan A."/>
            <person name="Wang S.R."/>
            <person name="White E."/>
            <person name="Yang A.L."/>
            <person name="Ye D.T."/>
            <person name="Yirenkyi M."/>
            <person name="Zarb J.S."/>
            <person name="Zhang S."/>
            <person name="Zhou M.T."/>
            <person name="Cao A."/>
            <person name="Nguyen K.M."/>
            <person name="Patel K."/>
            <person name="Patel P."/>
            <person name="Pennington E."/>
            <person name="Sendze O."/>
            <person name="Zahangir S."/>
            <person name="Correa-Mendez M."/>
            <person name="Fabian M.F."/>
            <person name="Liu S."/>
            <person name="Jethmalani Y."/>
            <person name="Nunn R."/>
            <person name="Prakash A."/>
            <person name="Louise T."/>
            <person name="Russell D.A."/>
            <person name="Hatfull G.F."/>
            <person name="Erill I."/>
            <person name="Caruso S.M."/>
        </authorList>
    </citation>
    <scope>NUCLEOTIDE SEQUENCE [LARGE SCALE GENOMIC DNA]</scope>
</reference>
<feature type="coiled-coil region" evidence="1">
    <location>
        <begin position="7"/>
        <end position="34"/>
    </location>
</feature>
<dbReference type="EMBL" id="KY888882">
    <property type="protein sequence ID" value="ARQ95125.1"/>
    <property type="molecule type" value="Genomic_DNA"/>
</dbReference>
<proteinExistence type="predicted"/>
<gene>
    <name evidence="2" type="ORF">FLAPJACK_200</name>
</gene>
<keyword evidence="1" id="KW-0175">Coiled coil</keyword>
<dbReference type="Proteomes" id="UP000222741">
    <property type="component" value="Segment"/>
</dbReference>
<evidence type="ECO:0000313" key="2">
    <source>
        <dbReference type="EMBL" id="ARQ95125.1"/>
    </source>
</evidence>
<evidence type="ECO:0000256" key="1">
    <source>
        <dbReference type="SAM" id="Coils"/>
    </source>
</evidence>